<evidence type="ECO:0000256" key="2">
    <source>
        <dbReference type="ARBA" id="ARBA00022801"/>
    </source>
</evidence>
<gene>
    <name evidence="4" type="ORF">AB1Y20_001052</name>
</gene>
<reference evidence="4 5" key="1">
    <citation type="journal article" date="2024" name="Science">
        <title>Giant polyketide synthase enzymes in the biosynthesis of giant marine polyether toxins.</title>
        <authorList>
            <person name="Fallon T.R."/>
            <person name="Shende V.V."/>
            <person name="Wierzbicki I.H."/>
            <person name="Pendleton A.L."/>
            <person name="Watervoot N.F."/>
            <person name="Auber R.P."/>
            <person name="Gonzalez D.J."/>
            <person name="Wisecaver J.H."/>
            <person name="Moore B.S."/>
        </authorList>
    </citation>
    <scope>NUCLEOTIDE SEQUENCE [LARGE SCALE GENOMIC DNA]</scope>
    <source>
        <strain evidence="4 5">12B1</strain>
    </source>
</reference>
<evidence type="ECO:0000313" key="5">
    <source>
        <dbReference type="Proteomes" id="UP001515480"/>
    </source>
</evidence>
<dbReference type="Pfam" id="PF00857">
    <property type="entry name" value="Isochorismatase"/>
    <property type="match status" value="1"/>
</dbReference>
<sequence length="496" mass="52322">MGRTLLAVSGTLQDGFELRGNLDLAEAPAVLVGAAVVKGVKAYLDIKEPGCREYQAPPKPARVNPANVVTGEARDANLYAVYLVDERVVLRALLGEPRYLAIAPDAVRVDLRAEETSPAVVALLEAVARDVDPSAPPPSEVSLLTVLSTHLAPTFAPLPPTGGDPGAYALTSFPEGLAQFCGVAVEAVRTPGVADAALRRAEGTLDAAKCAATRGVLATSAPPNYPRLAAVWESDTLGRLAREAGFARGEFGEALASLADVFPQALHSPPARGSFALSVPTARPSPFGCRSAALALVMIDWQRDFLEVGGFGDSLGNDVKRLQAAVAPTARLLAAARGAGLTIVHTLEAHDKELHDCPPSKKRRCSAIGKTLDPSRGRVLVRGEPGNAIIEELQPREGEVVVHKPGKGAFFGTDMDAILRRRGVSHLLFSGVTTEVCVQTTMREANDRGYECLLVSDATESYFEEFKKATIEMVVAQGGIVGWVATTDELVKALST</sequence>
<dbReference type="Gene3D" id="3.40.50.850">
    <property type="entry name" value="Isochorismatase-like"/>
    <property type="match status" value="1"/>
</dbReference>
<dbReference type="SUPFAM" id="SSF52499">
    <property type="entry name" value="Isochorismatase-like hydrolases"/>
    <property type="match status" value="1"/>
</dbReference>
<organism evidence="4 5">
    <name type="scientific">Prymnesium parvum</name>
    <name type="common">Toxic golden alga</name>
    <dbReference type="NCBI Taxonomy" id="97485"/>
    <lineage>
        <taxon>Eukaryota</taxon>
        <taxon>Haptista</taxon>
        <taxon>Haptophyta</taxon>
        <taxon>Prymnesiophyceae</taxon>
        <taxon>Prymnesiales</taxon>
        <taxon>Prymnesiaceae</taxon>
        <taxon>Prymnesium</taxon>
    </lineage>
</organism>
<dbReference type="AlphaFoldDB" id="A0AB34K753"/>
<dbReference type="InterPro" id="IPR036380">
    <property type="entry name" value="Isochorismatase-like_sf"/>
</dbReference>
<dbReference type="Proteomes" id="UP001515480">
    <property type="component" value="Unassembled WGS sequence"/>
</dbReference>
<evidence type="ECO:0000259" key="3">
    <source>
        <dbReference type="Pfam" id="PF00857"/>
    </source>
</evidence>
<dbReference type="PANTHER" id="PTHR43540:SF9">
    <property type="entry name" value="FAMILY HYDROLASE, PUTATIVE (AFU_ORTHOLOGUE AFUA_2G08700)-RELATED"/>
    <property type="match status" value="1"/>
</dbReference>
<proteinExistence type="inferred from homology"/>
<dbReference type="EMBL" id="JBGBPQ010000001">
    <property type="protein sequence ID" value="KAL1530136.1"/>
    <property type="molecule type" value="Genomic_DNA"/>
</dbReference>
<dbReference type="InterPro" id="IPR000868">
    <property type="entry name" value="Isochorismatase-like_dom"/>
</dbReference>
<evidence type="ECO:0000313" key="4">
    <source>
        <dbReference type="EMBL" id="KAL1530136.1"/>
    </source>
</evidence>
<name>A0AB34K753_PRYPA</name>
<keyword evidence="2" id="KW-0378">Hydrolase</keyword>
<comment type="similarity">
    <text evidence="1">Belongs to the isochorismatase family.</text>
</comment>
<dbReference type="PANTHER" id="PTHR43540">
    <property type="entry name" value="PEROXYUREIDOACRYLATE/UREIDOACRYLATE AMIDOHYDROLASE-RELATED"/>
    <property type="match status" value="1"/>
</dbReference>
<evidence type="ECO:0000256" key="1">
    <source>
        <dbReference type="ARBA" id="ARBA00006336"/>
    </source>
</evidence>
<accession>A0AB34K753</accession>
<comment type="caution">
    <text evidence="4">The sequence shown here is derived from an EMBL/GenBank/DDBJ whole genome shotgun (WGS) entry which is preliminary data.</text>
</comment>
<protein>
    <recommendedName>
        <fullName evidence="3">Isochorismatase-like domain-containing protein</fullName>
    </recommendedName>
</protein>
<dbReference type="CDD" id="cd00431">
    <property type="entry name" value="cysteine_hydrolases"/>
    <property type="match status" value="1"/>
</dbReference>
<dbReference type="InterPro" id="IPR050272">
    <property type="entry name" value="Isochorismatase-like_hydrls"/>
</dbReference>
<dbReference type="GO" id="GO:0016787">
    <property type="term" value="F:hydrolase activity"/>
    <property type="evidence" value="ECO:0007669"/>
    <property type="project" value="UniProtKB-KW"/>
</dbReference>
<keyword evidence="5" id="KW-1185">Reference proteome</keyword>
<feature type="domain" description="Isochorismatase-like" evidence="3">
    <location>
        <begin position="295"/>
        <end position="481"/>
    </location>
</feature>